<dbReference type="EMBL" id="CAFBIY010000035">
    <property type="protein sequence ID" value="CAB4849195.1"/>
    <property type="molecule type" value="Genomic_DNA"/>
</dbReference>
<evidence type="ECO:0000313" key="4">
    <source>
        <dbReference type="EMBL" id="CAB4828525.1"/>
    </source>
</evidence>
<dbReference type="EMBL" id="CAFAAV010000156">
    <property type="protein sequence ID" value="CAB4828525.1"/>
    <property type="molecule type" value="Genomic_DNA"/>
</dbReference>
<reference evidence="4" key="1">
    <citation type="submission" date="2020-05" db="EMBL/GenBank/DDBJ databases">
        <authorList>
            <person name="Chiriac C."/>
            <person name="Salcher M."/>
            <person name="Ghai R."/>
            <person name="Kavagutti S V."/>
        </authorList>
    </citation>
    <scope>NUCLEOTIDE SEQUENCE</scope>
</reference>
<sequence>MNIKILGTGCVKCNHLEAATRAAVQELGLDVEIEKVTDPSEIVSWGVMSTPALVIDDEVVMSGKVPSSDDVKRLLAARP</sequence>
<proteinExistence type="predicted"/>
<dbReference type="AlphaFoldDB" id="A0A6J7A6T4"/>
<evidence type="ECO:0000313" key="6">
    <source>
        <dbReference type="EMBL" id="CAB4920131.1"/>
    </source>
</evidence>
<dbReference type="Pfam" id="PF13192">
    <property type="entry name" value="Thioredoxin_3"/>
    <property type="match status" value="1"/>
</dbReference>
<evidence type="ECO:0000313" key="3">
    <source>
        <dbReference type="EMBL" id="CAB4712511.1"/>
    </source>
</evidence>
<protein>
    <submittedName>
        <fullName evidence="4">Unannotated protein</fullName>
    </submittedName>
</protein>
<evidence type="ECO:0000313" key="2">
    <source>
        <dbReference type="EMBL" id="CAB4362979.1"/>
    </source>
</evidence>
<evidence type="ECO:0000313" key="5">
    <source>
        <dbReference type="EMBL" id="CAB4849195.1"/>
    </source>
</evidence>
<dbReference type="PIRSF" id="PIRSF037031">
    <property type="entry name" value="Redox_disulphide_2"/>
    <property type="match status" value="1"/>
</dbReference>
<dbReference type="InterPro" id="IPR012336">
    <property type="entry name" value="Thioredoxin-like_fold"/>
</dbReference>
<dbReference type="SUPFAM" id="SSF52833">
    <property type="entry name" value="Thioredoxin-like"/>
    <property type="match status" value="1"/>
</dbReference>
<feature type="domain" description="Thioredoxin-like fold" evidence="1">
    <location>
        <begin position="1"/>
        <end position="75"/>
    </location>
</feature>
<gene>
    <name evidence="3" type="ORF">UFOPK2656_00768</name>
    <name evidence="4" type="ORF">UFOPK3099_01868</name>
    <name evidence="5" type="ORF">UFOPK3267_00868</name>
    <name evidence="6" type="ORF">UFOPK3651_00806</name>
    <name evidence="7" type="ORF">UFOPK3931_02105</name>
    <name evidence="2" type="ORF">UFOPK4189_00766</name>
</gene>
<dbReference type="NCBIfam" id="TIGR00412">
    <property type="entry name" value="redox_disulf_2"/>
    <property type="match status" value="1"/>
</dbReference>
<dbReference type="PANTHER" id="PTHR36450">
    <property type="entry name" value="THIOREDOXIN"/>
    <property type="match status" value="1"/>
</dbReference>
<evidence type="ECO:0000313" key="7">
    <source>
        <dbReference type="EMBL" id="CAB5000598.1"/>
    </source>
</evidence>
<dbReference type="InterPro" id="IPR005243">
    <property type="entry name" value="THIRX-like_proc"/>
</dbReference>
<accession>A0A6J7A6T4</accession>
<dbReference type="EMBL" id="CAFBMT010000003">
    <property type="protein sequence ID" value="CAB4920131.1"/>
    <property type="molecule type" value="Genomic_DNA"/>
</dbReference>
<dbReference type="Gene3D" id="3.40.30.10">
    <property type="entry name" value="Glutaredoxin"/>
    <property type="match status" value="1"/>
</dbReference>
<dbReference type="EMBL" id="CAEZYF010000003">
    <property type="protein sequence ID" value="CAB4712511.1"/>
    <property type="molecule type" value="Genomic_DNA"/>
</dbReference>
<dbReference type="InterPro" id="IPR036249">
    <property type="entry name" value="Thioredoxin-like_sf"/>
</dbReference>
<name>A0A6J7A6T4_9ZZZZ</name>
<dbReference type="EMBL" id="CAESGF010000003">
    <property type="protein sequence ID" value="CAB4362979.1"/>
    <property type="molecule type" value="Genomic_DNA"/>
</dbReference>
<dbReference type="PANTHER" id="PTHR36450:SF1">
    <property type="entry name" value="THIOREDOXIN"/>
    <property type="match status" value="1"/>
</dbReference>
<dbReference type="EMBL" id="CAFBOL010000064">
    <property type="protein sequence ID" value="CAB5000598.1"/>
    <property type="molecule type" value="Genomic_DNA"/>
</dbReference>
<evidence type="ECO:0000259" key="1">
    <source>
        <dbReference type="Pfam" id="PF13192"/>
    </source>
</evidence>
<organism evidence="4">
    <name type="scientific">freshwater metagenome</name>
    <dbReference type="NCBI Taxonomy" id="449393"/>
    <lineage>
        <taxon>unclassified sequences</taxon>
        <taxon>metagenomes</taxon>
        <taxon>ecological metagenomes</taxon>
    </lineage>
</organism>